<protein>
    <recommendedName>
        <fullName evidence="4">Glutathione peroxidase</fullName>
    </recommendedName>
</protein>
<evidence type="ECO:0000313" key="5">
    <source>
        <dbReference type="EMBL" id="MEK8129171.1"/>
    </source>
</evidence>
<reference evidence="5 6" key="1">
    <citation type="submission" date="2024-04" db="EMBL/GenBank/DDBJ databases">
        <title>draft genome sequnece of Paenibacillus filicis.</title>
        <authorList>
            <person name="Kim D.-U."/>
        </authorList>
    </citation>
    <scope>NUCLEOTIDE SEQUENCE [LARGE SCALE GENOMIC DNA]</scope>
    <source>
        <strain evidence="5 6">KACC14197</strain>
    </source>
</reference>
<keyword evidence="2 4" id="KW-0575">Peroxidase</keyword>
<evidence type="ECO:0000256" key="1">
    <source>
        <dbReference type="ARBA" id="ARBA00006926"/>
    </source>
</evidence>
<dbReference type="GO" id="GO:0004601">
    <property type="term" value="F:peroxidase activity"/>
    <property type="evidence" value="ECO:0007669"/>
    <property type="project" value="UniProtKB-KW"/>
</dbReference>
<dbReference type="PIRSF" id="PIRSF000303">
    <property type="entry name" value="Glutathion_perox"/>
    <property type="match status" value="1"/>
</dbReference>
<dbReference type="EMBL" id="JBBPCC010000008">
    <property type="protein sequence ID" value="MEK8129171.1"/>
    <property type="molecule type" value="Genomic_DNA"/>
</dbReference>
<keyword evidence="6" id="KW-1185">Reference proteome</keyword>
<dbReference type="PANTHER" id="PTHR11592">
    <property type="entry name" value="GLUTATHIONE PEROXIDASE"/>
    <property type="match status" value="1"/>
</dbReference>
<evidence type="ECO:0000256" key="4">
    <source>
        <dbReference type="RuleBase" id="RU000499"/>
    </source>
</evidence>
<dbReference type="Pfam" id="PF00255">
    <property type="entry name" value="GSHPx"/>
    <property type="match status" value="1"/>
</dbReference>
<dbReference type="PROSITE" id="PS51355">
    <property type="entry name" value="GLUTATHIONE_PEROXID_3"/>
    <property type="match status" value="1"/>
</dbReference>
<sequence length="168" mass="18801">MSNNNLYNHEVRTIRGETQTLDAYKGDVLLIVNTASKCGYAPQFTGLQKLYDTYRDQGFNVLGFPSAQFMNQELEEETAIAEFCSINHGVTFPMFAKVDVNGPTAHPLFQQLSKEAPGLLGSKSIKWNFTKFLVDRDGNVVKRFAPADKPEELEAPLRELLKNSAPVE</sequence>
<evidence type="ECO:0000313" key="6">
    <source>
        <dbReference type="Proteomes" id="UP001469365"/>
    </source>
</evidence>
<dbReference type="InterPro" id="IPR000889">
    <property type="entry name" value="Glutathione_peroxidase"/>
</dbReference>
<comment type="similarity">
    <text evidence="1 4">Belongs to the glutathione peroxidase family.</text>
</comment>
<dbReference type="SUPFAM" id="SSF52833">
    <property type="entry name" value="Thioredoxin-like"/>
    <property type="match status" value="1"/>
</dbReference>
<organism evidence="5 6">
    <name type="scientific">Paenibacillus filicis</name>
    <dbReference type="NCBI Taxonomy" id="669464"/>
    <lineage>
        <taxon>Bacteria</taxon>
        <taxon>Bacillati</taxon>
        <taxon>Bacillota</taxon>
        <taxon>Bacilli</taxon>
        <taxon>Bacillales</taxon>
        <taxon>Paenibacillaceae</taxon>
        <taxon>Paenibacillus</taxon>
    </lineage>
</organism>
<dbReference type="RefSeq" id="WP_341416263.1">
    <property type="nucleotide sequence ID" value="NZ_JBBPCC010000008.1"/>
</dbReference>
<comment type="caution">
    <text evidence="5">The sequence shown here is derived from an EMBL/GenBank/DDBJ whole genome shotgun (WGS) entry which is preliminary data.</text>
</comment>
<dbReference type="Gene3D" id="3.40.30.10">
    <property type="entry name" value="Glutaredoxin"/>
    <property type="match status" value="1"/>
</dbReference>
<proteinExistence type="inferred from homology"/>
<name>A0ABU9DJX8_9BACL</name>
<evidence type="ECO:0000256" key="2">
    <source>
        <dbReference type="ARBA" id="ARBA00022559"/>
    </source>
</evidence>
<keyword evidence="3 4" id="KW-0560">Oxidoreductase</keyword>
<accession>A0ABU9DJX8</accession>
<gene>
    <name evidence="5" type="ORF">WMW72_14795</name>
</gene>
<dbReference type="InterPro" id="IPR036249">
    <property type="entry name" value="Thioredoxin-like_sf"/>
</dbReference>
<evidence type="ECO:0000256" key="3">
    <source>
        <dbReference type="ARBA" id="ARBA00023002"/>
    </source>
</evidence>
<dbReference type="PRINTS" id="PR01011">
    <property type="entry name" value="GLUTPROXDASE"/>
</dbReference>
<dbReference type="CDD" id="cd00340">
    <property type="entry name" value="GSH_Peroxidase"/>
    <property type="match status" value="1"/>
</dbReference>
<dbReference type="PANTHER" id="PTHR11592:SF78">
    <property type="entry name" value="GLUTATHIONE PEROXIDASE"/>
    <property type="match status" value="1"/>
</dbReference>
<dbReference type="Proteomes" id="UP001469365">
    <property type="component" value="Unassembled WGS sequence"/>
</dbReference>